<dbReference type="GO" id="GO:0009847">
    <property type="term" value="P:spore germination"/>
    <property type="evidence" value="ECO:0007669"/>
    <property type="project" value="InterPro"/>
</dbReference>
<evidence type="ECO:0000256" key="4">
    <source>
        <dbReference type="ARBA" id="ARBA00022729"/>
    </source>
</evidence>
<evidence type="ECO:0000259" key="9">
    <source>
        <dbReference type="Pfam" id="PF05504"/>
    </source>
</evidence>
<reference evidence="11" key="1">
    <citation type="submission" date="2021-10" db="EMBL/GenBank/DDBJ databases">
        <authorList>
            <person name="Criscuolo A."/>
        </authorList>
    </citation>
    <scope>NUCLEOTIDE SEQUENCE</scope>
    <source>
        <strain evidence="11">CIP111885</strain>
    </source>
</reference>
<keyword evidence="7" id="KW-0449">Lipoprotein</keyword>
<dbReference type="PANTHER" id="PTHR35789">
    <property type="entry name" value="SPORE GERMINATION PROTEIN B3"/>
    <property type="match status" value="1"/>
</dbReference>
<keyword evidence="12" id="KW-1185">Reference proteome</keyword>
<evidence type="ECO:0000256" key="2">
    <source>
        <dbReference type="ARBA" id="ARBA00007886"/>
    </source>
</evidence>
<keyword evidence="5" id="KW-0472">Membrane</keyword>
<dbReference type="PANTHER" id="PTHR35789:SF1">
    <property type="entry name" value="SPORE GERMINATION PROTEIN B3"/>
    <property type="match status" value="1"/>
</dbReference>
<dbReference type="PROSITE" id="PS51257">
    <property type="entry name" value="PROKAR_LIPOPROTEIN"/>
    <property type="match status" value="1"/>
</dbReference>
<keyword evidence="4 8" id="KW-0732">Signal</keyword>
<evidence type="ECO:0000313" key="12">
    <source>
        <dbReference type="Proteomes" id="UP000789845"/>
    </source>
</evidence>
<comment type="subcellular location">
    <subcellularLocation>
        <location evidence="1">Membrane</location>
        <topology evidence="1">Lipid-anchor</topology>
    </subcellularLocation>
</comment>
<feature type="domain" description="Spore germination protein N-terminal" evidence="10">
    <location>
        <begin position="24"/>
        <end position="194"/>
    </location>
</feature>
<dbReference type="Pfam" id="PF05504">
    <property type="entry name" value="Spore_GerAC"/>
    <property type="match status" value="1"/>
</dbReference>
<protein>
    <submittedName>
        <fullName evidence="11">Spore germination protein B3</fullName>
    </submittedName>
</protein>
<dbReference type="GO" id="GO:0016020">
    <property type="term" value="C:membrane"/>
    <property type="evidence" value="ECO:0007669"/>
    <property type="project" value="UniProtKB-SubCell"/>
</dbReference>
<evidence type="ECO:0000256" key="5">
    <source>
        <dbReference type="ARBA" id="ARBA00023136"/>
    </source>
</evidence>
<dbReference type="InterPro" id="IPR057336">
    <property type="entry name" value="GerAC_N"/>
</dbReference>
<name>A0A9C7LA78_9BACI</name>
<organism evidence="11 12">
    <name type="scientific">Pseudoneobacillus rhizosphaerae</name>
    <dbReference type="NCBI Taxonomy" id="2880968"/>
    <lineage>
        <taxon>Bacteria</taxon>
        <taxon>Bacillati</taxon>
        <taxon>Bacillota</taxon>
        <taxon>Bacilli</taxon>
        <taxon>Bacillales</taxon>
        <taxon>Bacillaceae</taxon>
        <taxon>Pseudoneobacillus</taxon>
    </lineage>
</organism>
<keyword evidence="6" id="KW-0564">Palmitate</keyword>
<evidence type="ECO:0000259" key="10">
    <source>
        <dbReference type="Pfam" id="PF25198"/>
    </source>
</evidence>
<dbReference type="Gene3D" id="3.30.300.210">
    <property type="entry name" value="Nutrient germinant receptor protein C, domain 3"/>
    <property type="match status" value="1"/>
</dbReference>
<dbReference type="InterPro" id="IPR038501">
    <property type="entry name" value="Spore_GerAC_C_sf"/>
</dbReference>
<feature type="chain" id="PRO_5039131969" evidence="8">
    <location>
        <begin position="26"/>
        <end position="415"/>
    </location>
</feature>
<evidence type="ECO:0000256" key="6">
    <source>
        <dbReference type="ARBA" id="ARBA00023139"/>
    </source>
</evidence>
<keyword evidence="3" id="KW-0309">Germination</keyword>
<dbReference type="NCBIfam" id="TIGR02887">
    <property type="entry name" value="spore_ger_x_C"/>
    <property type="match status" value="1"/>
</dbReference>
<dbReference type="Proteomes" id="UP000789845">
    <property type="component" value="Unassembled WGS sequence"/>
</dbReference>
<feature type="domain" description="Spore germination GerAC-like C-terminal" evidence="9">
    <location>
        <begin position="233"/>
        <end position="398"/>
    </location>
</feature>
<accession>A0A9C7LA78</accession>
<dbReference type="InterPro" id="IPR046953">
    <property type="entry name" value="Spore_GerAC-like_C"/>
</dbReference>
<sequence length="415" mass="47954">MKKRRCKLLSIILLLLVLLSGCWDQKQVDKRAYVYAVGMDMADEENKFNITYLIVNPEYGSQVSSNTNESPQELITFETNDLMTSKNIANVVIAKEITYDLLRVVIVSEKLAKDKRFIRWMYDATKDREIRRDSYFIVTKENVSTFLKVNKPKLETRLDQYFELILKRGIDNGMIPDMDLHRFFNITEADADLALGIYGTTQGNNEDTGKVEDQLLAGELKIKGETNATQFLGSALFKEGQMIGKLNAEETRITILLNDTLEMSDVLTTYPDPFDKDFRIAARLIKKQKNKVNMKIKNGSGEINVTIPLIIEILSDHSMVNYGRNAEKRKELKKKIEDNLSAKINDFVKKTQEEYKGEPFGWSLLSRRHFKTLSEYEKFDWMKTYPTMKVNVKVDVRFGEFGKQGEVPNLKRVRD</sequence>
<feature type="signal peptide" evidence="8">
    <location>
        <begin position="1"/>
        <end position="25"/>
    </location>
</feature>
<dbReference type="Pfam" id="PF25198">
    <property type="entry name" value="Spore_GerAC_N"/>
    <property type="match status" value="1"/>
</dbReference>
<proteinExistence type="inferred from homology"/>
<dbReference type="EMBL" id="CAKJTG010000004">
    <property type="protein sequence ID" value="CAG9607170.1"/>
    <property type="molecule type" value="Genomic_DNA"/>
</dbReference>
<evidence type="ECO:0000256" key="1">
    <source>
        <dbReference type="ARBA" id="ARBA00004635"/>
    </source>
</evidence>
<gene>
    <name evidence="11" type="primary">gerBC_1</name>
    <name evidence="11" type="ORF">NEOCIP111885_00860</name>
</gene>
<evidence type="ECO:0000256" key="8">
    <source>
        <dbReference type="SAM" id="SignalP"/>
    </source>
</evidence>
<evidence type="ECO:0000256" key="3">
    <source>
        <dbReference type="ARBA" id="ARBA00022544"/>
    </source>
</evidence>
<comment type="caution">
    <text evidence="11">The sequence shown here is derived from an EMBL/GenBank/DDBJ whole genome shotgun (WGS) entry which is preliminary data.</text>
</comment>
<dbReference type="AlphaFoldDB" id="A0A9C7LA78"/>
<dbReference type="RefSeq" id="WP_230495442.1">
    <property type="nucleotide sequence ID" value="NZ_CAKJTG010000004.1"/>
</dbReference>
<evidence type="ECO:0000256" key="7">
    <source>
        <dbReference type="ARBA" id="ARBA00023288"/>
    </source>
</evidence>
<dbReference type="InterPro" id="IPR008844">
    <property type="entry name" value="Spore_GerAC-like"/>
</dbReference>
<evidence type="ECO:0000313" key="11">
    <source>
        <dbReference type="EMBL" id="CAG9607170.1"/>
    </source>
</evidence>
<comment type="similarity">
    <text evidence="2">Belongs to the GerABKC lipoprotein family.</text>
</comment>